<accession>A0A955LJR3</accession>
<dbReference type="Proteomes" id="UP000751518">
    <property type="component" value="Unassembled WGS sequence"/>
</dbReference>
<dbReference type="EMBL" id="JAGQKZ010000002">
    <property type="protein sequence ID" value="MCA9391683.1"/>
    <property type="molecule type" value="Genomic_DNA"/>
</dbReference>
<sequence>MSLFSKTKRCDICAVETPKSEIYTFINTHDFATHPKEQLFLCQGCFLHKAESYIVSYPHKALVLKPFTKAQKRSGPVEYYHFYVVSILKEYNFEADYIEKVKQLLATNSKCSRCNKSGQYFSVEVGDYYGIDTLANNPGAVSGEWLCPQCYNKEFSNIVTANNLVFKEYNPPISENGVLTNWAG</sequence>
<name>A0A955LJR3_UNCKA</name>
<evidence type="ECO:0000313" key="2">
    <source>
        <dbReference type="Proteomes" id="UP000751518"/>
    </source>
</evidence>
<proteinExistence type="predicted"/>
<reference evidence="1" key="2">
    <citation type="journal article" date="2021" name="Microbiome">
        <title>Successional dynamics and alternative stable states in a saline activated sludge microbial community over 9 years.</title>
        <authorList>
            <person name="Wang Y."/>
            <person name="Ye J."/>
            <person name="Ju F."/>
            <person name="Liu L."/>
            <person name="Boyd J.A."/>
            <person name="Deng Y."/>
            <person name="Parks D.H."/>
            <person name="Jiang X."/>
            <person name="Yin X."/>
            <person name="Woodcroft B.J."/>
            <person name="Tyson G.W."/>
            <person name="Hugenholtz P."/>
            <person name="Polz M.F."/>
            <person name="Zhang T."/>
        </authorList>
    </citation>
    <scope>NUCLEOTIDE SEQUENCE</scope>
    <source>
        <strain evidence="1">HKST-UBA03</strain>
    </source>
</reference>
<reference evidence="1" key="1">
    <citation type="submission" date="2020-04" db="EMBL/GenBank/DDBJ databases">
        <authorList>
            <person name="Zhang T."/>
        </authorList>
    </citation>
    <scope>NUCLEOTIDE SEQUENCE</scope>
    <source>
        <strain evidence="1">HKST-UBA03</strain>
    </source>
</reference>
<dbReference type="AlphaFoldDB" id="A0A955LJR3"/>
<protein>
    <submittedName>
        <fullName evidence="1">Uncharacterized protein</fullName>
    </submittedName>
</protein>
<organism evidence="1 2">
    <name type="scientific">candidate division WWE3 bacterium</name>
    <dbReference type="NCBI Taxonomy" id="2053526"/>
    <lineage>
        <taxon>Bacteria</taxon>
        <taxon>Katanobacteria</taxon>
    </lineage>
</organism>
<evidence type="ECO:0000313" key="1">
    <source>
        <dbReference type="EMBL" id="MCA9391683.1"/>
    </source>
</evidence>
<gene>
    <name evidence="1" type="ORF">KC614_00570</name>
</gene>
<comment type="caution">
    <text evidence="1">The sequence shown here is derived from an EMBL/GenBank/DDBJ whole genome shotgun (WGS) entry which is preliminary data.</text>
</comment>